<comment type="caution">
    <text evidence="1">The sequence shown here is derived from an EMBL/GenBank/DDBJ whole genome shotgun (WGS) entry which is preliminary data.</text>
</comment>
<dbReference type="Proteomes" id="UP000664534">
    <property type="component" value="Unassembled WGS sequence"/>
</dbReference>
<reference evidence="1" key="1">
    <citation type="submission" date="2021-03" db="EMBL/GenBank/DDBJ databases">
        <authorList>
            <person name="Tagirdzhanova G."/>
        </authorList>
    </citation>
    <scope>NUCLEOTIDE SEQUENCE</scope>
</reference>
<sequence length="108" mass="12401">MPVKSTIMSRLVVEKSETVVQRERIGYLIGTVSFLFTECRFCFEETKLTISDAPKSEETEMDAMESELAVHDENGDEGLDVEKSIFKRDQHSRSHNAKKRDVIYVPMV</sequence>
<accession>A0A8H3G7Y5</accession>
<dbReference type="AlphaFoldDB" id="A0A8H3G7Y5"/>
<keyword evidence="2" id="KW-1185">Reference proteome</keyword>
<evidence type="ECO:0000313" key="2">
    <source>
        <dbReference type="Proteomes" id="UP000664534"/>
    </source>
</evidence>
<organism evidence="1 2">
    <name type="scientific">Imshaugia aleurites</name>
    <dbReference type="NCBI Taxonomy" id="172621"/>
    <lineage>
        <taxon>Eukaryota</taxon>
        <taxon>Fungi</taxon>
        <taxon>Dikarya</taxon>
        <taxon>Ascomycota</taxon>
        <taxon>Pezizomycotina</taxon>
        <taxon>Lecanoromycetes</taxon>
        <taxon>OSLEUM clade</taxon>
        <taxon>Lecanoromycetidae</taxon>
        <taxon>Lecanorales</taxon>
        <taxon>Lecanorineae</taxon>
        <taxon>Parmeliaceae</taxon>
        <taxon>Imshaugia</taxon>
    </lineage>
</organism>
<name>A0A8H3G7Y5_9LECA</name>
<proteinExistence type="predicted"/>
<evidence type="ECO:0000313" key="1">
    <source>
        <dbReference type="EMBL" id="CAF9936227.1"/>
    </source>
</evidence>
<gene>
    <name evidence="1" type="ORF">IMSHALPRED_010512</name>
</gene>
<dbReference type="EMBL" id="CAJPDT010000089">
    <property type="protein sequence ID" value="CAF9936227.1"/>
    <property type="molecule type" value="Genomic_DNA"/>
</dbReference>
<protein>
    <submittedName>
        <fullName evidence="1">Uncharacterized protein</fullName>
    </submittedName>
</protein>